<dbReference type="NCBIfam" id="TIGR02384">
    <property type="entry name" value="RelB_DinJ"/>
    <property type="match status" value="1"/>
</dbReference>
<reference evidence="1 2" key="1">
    <citation type="journal article" date="2015" name="Genome Announc.">
        <title>Expanding the biotechnology potential of lactobacilli through comparative genomics of 213 strains and associated genera.</title>
        <authorList>
            <person name="Sun Z."/>
            <person name="Harris H.M."/>
            <person name="McCann A."/>
            <person name="Guo C."/>
            <person name="Argimon S."/>
            <person name="Zhang W."/>
            <person name="Yang X."/>
            <person name="Jeffery I.B."/>
            <person name="Cooney J.C."/>
            <person name="Kagawa T.F."/>
            <person name="Liu W."/>
            <person name="Song Y."/>
            <person name="Salvetti E."/>
            <person name="Wrobel A."/>
            <person name="Rasinkangas P."/>
            <person name="Parkhill J."/>
            <person name="Rea M.C."/>
            <person name="O'Sullivan O."/>
            <person name="Ritari J."/>
            <person name="Douillard F.P."/>
            <person name="Paul Ross R."/>
            <person name="Yang R."/>
            <person name="Briner A.E."/>
            <person name="Felis G.E."/>
            <person name="de Vos W.M."/>
            <person name="Barrangou R."/>
            <person name="Klaenhammer T.R."/>
            <person name="Caufield P.W."/>
            <person name="Cui Y."/>
            <person name="Zhang H."/>
            <person name="O'Toole P.W."/>
        </authorList>
    </citation>
    <scope>NUCLEOTIDE SEQUENCE [LARGE SCALE GENOMIC DNA]</scope>
    <source>
        <strain evidence="1 2">DSM 20314</strain>
    </source>
</reference>
<dbReference type="Gene3D" id="1.10.1220.10">
    <property type="entry name" value="Met repressor-like"/>
    <property type="match status" value="1"/>
</dbReference>
<proteinExistence type="predicted"/>
<dbReference type="Pfam" id="PF04221">
    <property type="entry name" value="RelB"/>
    <property type="match status" value="1"/>
</dbReference>
<sequence length="105" mass="12104">MAKPIKKTASVFTRVSPELKNQAEDVLDKLQIPMSTALSMFLQQVVEQRGIPFEVKLHHQPLDASTLTTEQFDQKIQKGFDDFKHGKTYTAEQVHQQLQEKHRQS</sequence>
<accession>A0A837RE68</accession>
<comment type="caution">
    <text evidence="1">The sequence shown here is derived from an EMBL/GenBank/DDBJ whole genome shotgun (WGS) entry which is preliminary data.</text>
</comment>
<dbReference type="InterPro" id="IPR007337">
    <property type="entry name" value="RelB/DinJ"/>
</dbReference>
<dbReference type="Proteomes" id="UP000051020">
    <property type="component" value="Unassembled WGS sequence"/>
</dbReference>
<name>A0A837RE68_LACPE</name>
<dbReference type="RefSeq" id="WP_175365123.1">
    <property type="nucleotide sequence ID" value="NZ_AZCU01000001.1"/>
</dbReference>
<dbReference type="GeneID" id="49393419"/>
<evidence type="ECO:0000313" key="2">
    <source>
        <dbReference type="Proteomes" id="UP000051020"/>
    </source>
</evidence>
<dbReference type="InterPro" id="IPR013321">
    <property type="entry name" value="Arc_rbn_hlx_hlx"/>
</dbReference>
<dbReference type="GO" id="GO:0006355">
    <property type="term" value="P:regulation of DNA-templated transcription"/>
    <property type="evidence" value="ECO:0007669"/>
    <property type="project" value="InterPro"/>
</dbReference>
<organism evidence="1 2">
    <name type="scientific">Lactiplantibacillus pentosus DSM 20314</name>
    <dbReference type="NCBI Taxonomy" id="1423791"/>
    <lineage>
        <taxon>Bacteria</taxon>
        <taxon>Bacillati</taxon>
        <taxon>Bacillota</taxon>
        <taxon>Bacilli</taxon>
        <taxon>Lactobacillales</taxon>
        <taxon>Lactobacillaceae</taxon>
        <taxon>Lactiplantibacillus</taxon>
    </lineage>
</organism>
<protein>
    <submittedName>
        <fullName evidence="1">Uncharacterized protein</fullName>
    </submittedName>
</protein>
<gene>
    <name evidence="1" type="ORF">FD24_GL000057</name>
</gene>
<evidence type="ECO:0000313" key="1">
    <source>
        <dbReference type="EMBL" id="KRK26925.1"/>
    </source>
</evidence>
<dbReference type="AlphaFoldDB" id="A0A837RE68"/>
<dbReference type="EMBL" id="AZCU01000001">
    <property type="protein sequence ID" value="KRK26925.1"/>
    <property type="molecule type" value="Genomic_DNA"/>
</dbReference>